<dbReference type="Pfam" id="PF07679">
    <property type="entry name" value="I-set"/>
    <property type="match status" value="1"/>
</dbReference>
<dbReference type="InterPro" id="IPR013098">
    <property type="entry name" value="Ig_I-set"/>
</dbReference>
<dbReference type="InterPro" id="IPR013783">
    <property type="entry name" value="Ig-like_fold"/>
</dbReference>
<dbReference type="InterPro" id="IPR007110">
    <property type="entry name" value="Ig-like_dom"/>
</dbReference>
<reference evidence="3 4" key="2">
    <citation type="submission" date="2018-10" db="EMBL/GenBank/DDBJ databases">
        <authorList>
            <consortium name="Pathogen Informatics"/>
        </authorList>
    </citation>
    <scope>NUCLEOTIDE SEQUENCE [LARGE SCALE GENOMIC DNA]</scope>
</reference>
<reference evidence="5" key="1">
    <citation type="submission" date="2017-02" db="UniProtKB">
        <authorList>
            <consortium name="WormBaseParasite"/>
        </authorList>
    </citation>
    <scope>IDENTIFICATION</scope>
</reference>
<keyword evidence="4" id="KW-1185">Reference proteome</keyword>
<dbReference type="InterPro" id="IPR003599">
    <property type="entry name" value="Ig_sub"/>
</dbReference>
<dbReference type="Gene3D" id="2.60.40.10">
    <property type="entry name" value="Immunoglobulins"/>
    <property type="match status" value="2"/>
</dbReference>
<evidence type="ECO:0000256" key="1">
    <source>
        <dbReference type="SAM" id="SignalP"/>
    </source>
</evidence>
<sequence>MQEIIYLVLFFRLTSAYFLDTELKNAARETACLNKPFSLRCDCPAMPTTWAKLPDTCPIETNEQYCVNDAEGKLDIIHVRTTDAGYFECVAGGQKHYFYLETKECYDIPGMASFLDHFLLGFSLDISIFEDARCVICPPQSATVPIEFTEKPRPQRVSMRSIVPLYCGITRWDTAEISWYKDGRLLNERPIRSARTGLIIFDFDASDCGCYKCVVKFPGGSIEAIADLSLQ</sequence>
<gene>
    <name evidence="3" type="ORF">EVEC_LOCUS5764</name>
</gene>
<dbReference type="EMBL" id="UXUI01008261">
    <property type="protein sequence ID" value="VDD91013.1"/>
    <property type="molecule type" value="Genomic_DNA"/>
</dbReference>
<proteinExistence type="predicted"/>
<feature type="domain" description="Ig-like" evidence="2">
    <location>
        <begin position="139"/>
        <end position="229"/>
    </location>
</feature>
<dbReference type="SUPFAM" id="SSF48726">
    <property type="entry name" value="Immunoglobulin"/>
    <property type="match status" value="2"/>
</dbReference>
<evidence type="ECO:0000313" key="5">
    <source>
        <dbReference type="WBParaSite" id="EVEC_0000615301-mRNA-1"/>
    </source>
</evidence>
<feature type="signal peptide" evidence="1">
    <location>
        <begin position="1"/>
        <end position="16"/>
    </location>
</feature>
<dbReference type="WBParaSite" id="EVEC_0000615301-mRNA-1">
    <property type="protein sequence ID" value="EVEC_0000615301-mRNA-1"/>
    <property type="gene ID" value="EVEC_0000615301"/>
</dbReference>
<evidence type="ECO:0000313" key="4">
    <source>
        <dbReference type="Proteomes" id="UP000274131"/>
    </source>
</evidence>
<evidence type="ECO:0000313" key="3">
    <source>
        <dbReference type="EMBL" id="VDD91013.1"/>
    </source>
</evidence>
<dbReference type="OrthoDB" id="190835at2759"/>
<organism evidence="5">
    <name type="scientific">Enterobius vermicularis</name>
    <name type="common">Human pinworm</name>
    <dbReference type="NCBI Taxonomy" id="51028"/>
    <lineage>
        <taxon>Eukaryota</taxon>
        <taxon>Metazoa</taxon>
        <taxon>Ecdysozoa</taxon>
        <taxon>Nematoda</taxon>
        <taxon>Chromadorea</taxon>
        <taxon>Rhabditida</taxon>
        <taxon>Spirurina</taxon>
        <taxon>Oxyuridomorpha</taxon>
        <taxon>Oxyuroidea</taxon>
        <taxon>Oxyuridae</taxon>
        <taxon>Enterobius</taxon>
    </lineage>
</organism>
<evidence type="ECO:0000259" key="2">
    <source>
        <dbReference type="PROSITE" id="PS50835"/>
    </source>
</evidence>
<dbReference type="Proteomes" id="UP000274131">
    <property type="component" value="Unassembled WGS sequence"/>
</dbReference>
<accession>A0A0N4V792</accession>
<protein>
    <submittedName>
        <fullName evidence="5">Ig-like domain-containing protein</fullName>
    </submittedName>
</protein>
<dbReference type="STRING" id="51028.A0A0N4V792"/>
<dbReference type="InterPro" id="IPR036179">
    <property type="entry name" value="Ig-like_dom_sf"/>
</dbReference>
<dbReference type="SMART" id="SM00409">
    <property type="entry name" value="IG"/>
    <property type="match status" value="2"/>
</dbReference>
<keyword evidence="1" id="KW-0732">Signal</keyword>
<dbReference type="PROSITE" id="PS50835">
    <property type="entry name" value="IG_LIKE"/>
    <property type="match status" value="1"/>
</dbReference>
<dbReference type="AlphaFoldDB" id="A0A0N4V792"/>
<feature type="chain" id="PRO_5043122713" evidence="1">
    <location>
        <begin position="17"/>
        <end position="231"/>
    </location>
</feature>
<name>A0A0N4V792_ENTVE</name>